<comment type="caution">
    <text evidence="1">The sequence shown here is derived from an EMBL/GenBank/DDBJ whole genome shotgun (WGS) entry which is preliminary data.</text>
</comment>
<protein>
    <submittedName>
        <fullName evidence="1">Uncharacterized protein</fullName>
    </submittedName>
</protein>
<dbReference type="Proteomes" id="UP000193922">
    <property type="component" value="Unassembled WGS sequence"/>
</dbReference>
<name>A0A1Y1VT04_9FUNG</name>
<keyword evidence="2" id="KW-1185">Reference proteome</keyword>
<organism evidence="1 2">
    <name type="scientific">Linderina pennispora</name>
    <dbReference type="NCBI Taxonomy" id="61395"/>
    <lineage>
        <taxon>Eukaryota</taxon>
        <taxon>Fungi</taxon>
        <taxon>Fungi incertae sedis</taxon>
        <taxon>Zoopagomycota</taxon>
        <taxon>Kickxellomycotina</taxon>
        <taxon>Kickxellomycetes</taxon>
        <taxon>Kickxellales</taxon>
        <taxon>Kickxellaceae</taxon>
        <taxon>Linderina</taxon>
    </lineage>
</organism>
<accession>A0A1Y1VT04</accession>
<dbReference type="GeneID" id="63800612"/>
<evidence type="ECO:0000313" key="1">
    <source>
        <dbReference type="EMBL" id="ORX64419.1"/>
    </source>
</evidence>
<evidence type="ECO:0000313" key="2">
    <source>
        <dbReference type="Proteomes" id="UP000193922"/>
    </source>
</evidence>
<proteinExistence type="predicted"/>
<sequence length="119" mass="13267">MFEAFRFYAGAWDNSLALNFGLEDPENSATIAPQLSVPFCNFVCFHMPGLACTDFEPNYEDHKLALLSRGLAAHLITQFHSLTVAPNMLPRLKVIDMANSSDVFAGFYASFSDVPSWLR</sequence>
<dbReference type="EMBL" id="MCFD01000095">
    <property type="protein sequence ID" value="ORX64419.1"/>
    <property type="molecule type" value="Genomic_DNA"/>
</dbReference>
<gene>
    <name evidence="1" type="ORF">DL89DRAFT_187052</name>
</gene>
<reference evidence="1 2" key="1">
    <citation type="submission" date="2016-07" db="EMBL/GenBank/DDBJ databases">
        <title>Pervasive Adenine N6-methylation of Active Genes in Fungi.</title>
        <authorList>
            <consortium name="DOE Joint Genome Institute"/>
            <person name="Mondo S.J."/>
            <person name="Dannebaum R.O."/>
            <person name="Kuo R.C."/>
            <person name="Labutti K."/>
            <person name="Haridas S."/>
            <person name="Kuo A."/>
            <person name="Salamov A."/>
            <person name="Ahrendt S.R."/>
            <person name="Lipzen A."/>
            <person name="Sullivan W."/>
            <person name="Andreopoulos W.B."/>
            <person name="Clum A."/>
            <person name="Lindquist E."/>
            <person name="Daum C."/>
            <person name="Ramamoorthy G.K."/>
            <person name="Gryganskyi A."/>
            <person name="Culley D."/>
            <person name="Magnuson J.K."/>
            <person name="James T.Y."/>
            <person name="O'Malley M.A."/>
            <person name="Stajich J.E."/>
            <person name="Spatafora J.W."/>
            <person name="Visel A."/>
            <person name="Grigoriev I.V."/>
        </authorList>
    </citation>
    <scope>NUCLEOTIDE SEQUENCE [LARGE SCALE GENOMIC DNA]</scope>
    <source>
        <strain evidence="1 2">ATCC 12442</strain>
    </source>
</reference>
<dbReference type="RefSeq" id="XP_040739252.1">
    <property type="nucleotide sequence ID" value="XM_040883964.1"/>
</dbReference>
<dbReference type="AlphaFoldDB" id="A0A1Y1VT04"/>